<name>A0A2P2JAV4_RHIMU</name>
<dbReference type="AlphaFoldDB" id="A0A2P2JAV4"/>
<evidence type="ECO:0000313" key="1">
    <source>
        <dbReference type="EMBL" id="MBW90598.1"/>
    </source>
</evidence>
<accession>A0A2P2JAV4</accession>
<sequence>MLLGIWSVGINGHLGKMGTRCPRKINETKLSIHHSSRHSLGFCVPINWHISGFTLQMLLHEFASNQS</sequence>
<reference evidence="1" key="1">
    <citation type="submission" date="2018-02" db="EMBL/GenBank/DDBJ databases">
        <title>Rhizophora mucronata_Transcriptome.</title>
        <authorList>
            <person name="Meera S.P."/>
            <person name="Sreeshan A."/>
            <person name="Augustine A."/>
        </authorList>
    </citation>
    <scope>NUCLEOTIDE SEQUENCE</scope>
    <source>
        <tissue evidence="1">Leaf</tissue>
    </source>
</reference>
<organism evidence="1">
    <name type="scientific">Rhizophora mucronata</name>
    <name type="common">Asiatic mangrove</name>
    <dbReference type="NCBI Taxonomy" id="61149"/>
    <lineage>
        <taxon>Eukaryota</taxon>
        <taxon>Viridiplantae</taxon>
        <taxon>Streptophyta</taxon>
        <taxon>Embryophyta</taxon>
        <taxon>Tracheophyta</taxon>
        <taxon>Spermatophyta</taxon>
        <taxon>Magnoliopsida</taxon>
        <taxon>eudicotyledons</taxon>
        <taxon>Gunneridae</taxon>
        <taxon>Pentapetalae</taxon>
        <taxon>rosids</taxon>
        <taxon>fabids</taxon>
        <taxon>Malpighiales</taxon>
        <taxon>Rhizophoraceae</taxon>
        <taxon>Rhizophora</taxon>
    </lineage>
</organism>
<protein>
    <submittedName>
        <fullName evidence="1">Uncharacterized protein</fullName>
    </submittedName>
</protein>
<proteinExistence type="predicted"/>
<dbReference type="EMBL" id="GGEC01010115">
    <property type="protein sequence ID" value="MBW90598.1"/>
    <property type="molecule type" value="Transcribed_RNA"/>
</dbReference>